<dbReference type="EMBL" id="JAOYFB010000003">
    <property type="protein sequence ID" value="KAK4009890.1"/>
    <property type="molecule type" value="Genomic_DNA"/>
</dbReference>
<keyword evidence="3" id="KW-1185">Reference proteome</keyword>
<accession>A0ABQ9ZAG4</accession>
<evidence type="ECO:0000313" key="3">
    <source>
        <dbReference type="Proteomes" id="UP001234178"/>
    </source>
</evidence>
<dbReference type="Proteomes" id="UP001234178">
    <property type="component" value="Unassembled WGS sequence"/>
</dbReference>
<feature type="compositionally biased region" description="Polar residues" evidence="1">
    <location>
        <begin position="99"/>
        <end position="111"/>
    </location>
</feature>
<evidence type="ECO:0000313" key="2">
    <source>
        <dbReference type="EMBL" id="KAK4009890.1"/>
    </source>
</evidence>
<evidence type="ECO:0000256" key="1">
    <source>
        <dbReference type="SAM" id="MobiDB-lite"/>
    </source>
</evidence>
<sequence>MDHFTLSASQNVQEWSTDVSGYGNLAGEFMKTPECHAAVVAWTALVKKYQLKRETDSEWIAHHKEAEDQRKKKRVETIYGKTSGYLAATRTEAAASDANKQSNGGRKQLSNMQLLSRAGQSDEDDPRNQQPPLPATPSQIHDDHLHQLSRATVDTQDSSFGLDCQADGVVQISNTQRSHSNTEDKLFLNNSKLRDGRKFWLMRLCSSMLNPTFWMKTRSPTTLKMASKTFY</sequence>
<gene>
    <name evidence="2" type="ORF">OUZ56_019033</name>
</gene>
<reference evidence="2 3" key="1">
    <citation type="journal article" date="2023" name="Nucleic Acids Res.">
        <title>The hologenome of Daphnia magna reveals possible DNA methylation and microbiome-mediated evolution of the host genome.</title>
        <authorList>
            <person name="Chaturvedi A."/>
            <person name="Li X."/>
            <person name="Dhandapani V."/>
            <person name="Marshall H."/>
            <person name="Kissane S."/>
            <person name="Cuenca-Cambronero M."/>
            <person name="Asole G."/>
            <person name="Calvet F."/>
            <person name="Ruiz-Romero M."/>
            <person name="Marangio P."/>
            <person name="Guigo R."/>
            <person name="Rago D."/>
            <person name="Mirbahai L."/>
            <person name="Eastwood N."/>
            <person name="Colbourne J.K."/>
            <person name="Zhou J."/>
            <person name="Mallon E."/>
            <person name="Orsini L."/>
        </authorList>
    </citation>
    <scope>NUCLEOTIDE SEQUENCE [LARGE SCALE GENOMIC DNA]</scope>
    <source>
        <strain evidence="2">LRV0_1</strain>
    </source>
</reference>
<proteinExistence type="predicted"/>
<feature type="region of interest" description="Disordered" evidence="1">
    <location>
        <begin position="116"/>
        <end position="140"/>
    </location>
</feature>
<name>A0ABQ9ZAG4_9CRUS</name>
<organism evidence="2 3">
    <name type="scientific">Daphnia magna</name>
    <dbReference type="NCBI Taxonomy" id="35525"/>
    <lineage>
        <taxon>Eukaryota</taxon>
        <taxon>Metazoa</taxon>
        <taxon>Ecdysozoa</taxon>
        <taxon>Arthropoda</taxon>
        <taxon>Crustacea</taxon>
        <taxon>Branchiopoda</taxon>
        <taxon>Diplostraca</taxon>
        <taxon>Cladocera</taxon>
        <taxon>Anomopoda</taxon>
        <taxon>Daphniidae</taxon>
        <taxon>Daphnia</taxon>
    </lineage>
</organism>
<protein>
    <submittedName>
        <fullName evidence="2">Uncharacterized protein</fullName>
    </submittedName>
</protein>
<comment type="caution">
    <text evidence="2">The sequence shown here is derived from an EMBL/GenBank/DDBJ whole genome shotgun (WGS) entry which is preliminary data.</text>
</comment>
<feature type="region of interest" description="Disordered" evidence="1">
    <location>
        <begin position="92"/>
        <end position="111"/>
    </location>
</feature>